<feature type="region of interest" description="Disordered" evidence="9">
    <location>
        <begin position="1198"/>
        <end position="1227"/>
    </location>
</feature>
<evidence type="ECO:0000256" key="8">
    <source>
        <dbReference type="PROSITE-ProRule" id="PRU00043"/>
    </source>
</evidence>
<evidence type="ECO:0000313" key="14">
    <source>
        <dbReference type="RefSeq" id="XP_028967264.1"/>
    </source>
</evidence>
<dbReference type="SMART" id="SM00112">
    <property type="entry name" value="CA"/>
    <property type="match status" value="4"/>
</dbReference>
<keyword evidence="4 8" id="KW-0106">Calcium</keyword>
<evidence type="ECO:0000256" key="10">
    <source>
        <dbReference type="SAM" id="Phobius"/>
    </source>
</evidence>
<keyword evidence="2 10" id="KW-0812">Transmembrane</keyword>
<feature type="compositionally biased region" description="Polar residues" evidence="9">
    <location>
        <begin position="1212"/>
        <end position="1223"/>
    </location>
</feature>
<dbReference type="GO" id="GO:0060429">
    <property type="term" value="P:epithelium development"/>
    <property type="evidence" value="ECO:0007669"/>
    <property type="project" value="UniProtKB-ARBA"/>
</dbReference>
<feature type="region of interest" description="Disordered" evidence="9">
    <location>
        <begin position="1134"/>
        <end position="1183"/>
    </location>
</feature>
<evidence type="ECO:0000256" key="5">
    <source>
        <dbReference type="ARBA" id="ARBA00022989"/>
    </source>
</evidence>
<feature type="domain" description="Cadherin" evidence="12">
    <location>
        <begin position="28"/>
        <end position="126"/>
    </location>
</feature>
<gene>
    <name evidence="14" type="primary">LOC100898554</name>
</gene>
<feature type="domain" description="Cadherin" evidence="12">
    <location>
        <begin position="126"/>
        <end position="238"/>
    </location>
</feature>
<feature type="chain" id="PRO_5042507459" evidence="11">
    <location>
        <begin position="21"/>
        <end position="1317"/>
    </location>
</feature>
<evidence type="ECO:0000313" key="13">
    <source>
        <dbReference type="Proteomes" id="UP000694867"/>
    </source>
</evidence>
<feature type="domain" description="Cadherin" evidence="12">
    <location>
        <begin position="582"/>
        <end position="691"/>
    </location>
</feature>
<feature type="region of interest" description="Disordered" evidence="9">
    <location>
        <begin position="1061"/>
        <end position="1121"/>
    </location>
</feature>
<dbReference type="InterPro" id="IPR050174">
    <property type="entry name" value="Protocadherin/Cadherin-CA"/>
</dbReference>
<dbReference type="CTD" id="41302"/>
<dbReference type="FunFam" id="2.60.40.60:FF:000020">
    <property type="entry name" value="Dachsous cadherin-related 1b"/>
    <property type="match status" value="1"/>
</dbReference>
<dbReference type="PROSITE" id="PS00232">
    <property type="entry name" value="CADHERIN_1"/>
    <property type="match status" value="2"/>
</dbReference>
<dbReference type="Gene3D" id="2.60.40.60">
    <property type="entry name" value="Cadherins"/>
    <property type="match status" value="5"/>
</dbReference>
<dbReference type="GO" id="GO:0005509">
    <property type="term" value="F:calcium ion binding"/>
    <property type="evidence" value="ECO:0007669"/>
    <property type="project" value="UniProtKB-UniRule"/>
</dbReference>
<dbReference type="InterPro" id="IPR015919">
    <property type="entry name" value="Cadherin-like_sf"/>
</dbReference>
<dbReference type="GO" id="GO:0009653">
    <property type="term" value="P:anatomical structure morphogenesis"/>
    <property type="evidence" value="ECO:0007669"/>
    <property type="project" value="UniProtKB-ARBA"/>
</dbReference>
<name>A0AAJ7SEQ5_9ACAR</name>
<feature type="region of interest" description="Disordered" evidence="9">
    <location>
        <begin position="761"/>
        <end position="860"/>
    </location>
</feature>
<dbReference type="PANTHER" id="PTHR24028:SF263">
    <property type="entry name" value="CADHERIN-RELATED FAMILY MEMBER 1"/>
    <property type="match status" value="1"/>
</dbReference>
<dbReference type="GO" id="GO:0007156">
    <property type="term" value="P:homophilic cell adhesion via plasma membrane adhesion molecules"/>
    <property type="evidence" value="ECO:0007669"/>
    <property type="project" value="InterPro"/>
</dbReference>
<feature type="signal peptide" evidence="11">
    <location>
        <begin position="1"/>
        <end position="20"/>
    </location>
</feature>
<comment type="subcellular location">
    <subcellularLocation>
        <location evidence="1">Membrane</location>
        <topology evidence="1">Single-pass membrane protein</topology>
    </subcellularLocation>
</comment>
<evidence type="ECO:0000256" key="7">
    <source>
        <dbReference type="ARBA" id="ARBA00023180"/>
    </source>
</evidence>
<feature type="domain" description="Cadherin" evidence="12">
    <location>
        <begin position="362"/>
        <end position="474"/>
    </location>
</feature>
<keyword evidence="13" id="KW-1185">Reference proteome</keyword>
<dbReference type="GO" id="GO:0005886">
    <property type="term" value="C:plasma membrane"/>
    <property type="evidence" value="ECO:0007669"/>
    <property type="project" value="InterPro"/>
</dbReference>
<accession>A0AAJ7SEQ5</accession>
<evidence type="ECO:0000256" key="9">
    <source>
        <dbReference type="SAM" id="MobiDB-lite"/>
    </source>
</evidence>
<feature type="domain" description="Cadherin" evidence="12">
    <location>
        <begin position="247"/>
        <end position="353"/>
    </location>
</feature>
<dbReference type="GeneID" id="100898554"/>
<evidence type="ECO:0000256" key="3">
    <source>
        <dbReference type="ARBA" id="ARBA00022737"/>
    </source>
</evidence>
<reference evidence="14" key="1">
    <citation type="submission" date="2025-08" db="UniProtKB">
        <authorList>
            <consortium name="RefSeq"/>
        </authorList>
    </citation>
    <scope>IDENTIFICATION</scope>
</reference>
<keyword evidence="11" id="KW-0732">Signal</keyword>
<dbReference type="Pfam" id="PF00028">
    <property type="entry name" value="Cadherin"/>
    <property type="match status" value="2"/>
</dbReference>
<feature type="compositionally biased region" description="Low complexity" evidence="9">
    <location>
        <begin position="809"/>
        <end position="822"/>
    </location>
</feature>
<organism evidence="13 14">
    <name type="scientific">Galendromus occidentalis</name>
    <name type="common">western predatory mite</name>
    <dbReference type="NCBI Taxonomy" id="34638"/>
    <lineage>
        <taxon>Eukaryota</taxon>
        <taxon>Metazoa</taxon>
        <taxon>Ecdysozoa</taxon>
        <taxon>Arthropoda</taxon>
        <taxon>Chelicerata</taxon>
        <taxon>Arachnida</taxon>
        <taxon>Acari</taxon>
        <taxon>Parasitiformes</taxon>
        <taxon>Mesostigmata</taxon>
        <taxon>Gamasina</taxon>
        <taxon>Phytoseioidea</taxon>
        <taxon>Phytoseiidae</taxon>
        <taxon>Typhlodrominae</taxon>
        <taxon>Galendromus</taxon>
    </lineage>
</organism>
<evidence type="ECO:0000256" key="4">
    <source>
        <dbReference type="ARBA" id="ARBA00022837"/>
    </source>
</evidence>
<feature type="domain" description="Cadherin" evidence="12">
    <location>
        <begin position="475"/>
        <end position="581"/>
    </location>
</feature>
<evidence type="ECO:0000256" key="2">
    <source>
        <dbReference type="ARBA" id="ARBA00022692"/>
    </source>
</evidence>
<dbReference type="InterPro" id="IPR002126">
    <property type="entry name" value="Cadherin-like_dom"/>
</dbReference>
<dbReference type="KEGG" id="goe:100898554"/>
<feature type="compositionally biased region" description="Basic and acidic residues" evidence="9">
    <location>
        <begin position="787"/>
        <end position="806"/>
    </location>
</feature>
<dbReference type="RefSeq" id="XP_028967264.1">
    <property type="nucleotide sequence ID" value="XM_029111431.1"/>
</dbReference>
<dbReference type="PROSITE" id="PS50268">
    <property type="entry name" value="CADHERIN_2"/>
    <property type="match status" value="6"/>
</dbReference>
<feature type="compositionally biased region" description="Polar residues" evidence="9">
    <location>
        <begin position="1149"/>
        <end position="1166"/>
    </location>
</feature>
<keyword evidence="7" id="KW-0325">Glycoprotein</keyword>
<dbReference type="InterPro" id="IPR020894">
    <property type="entry name" value="Cadherin_CS"/>
</dbReference>
<evidence type="ECO:0000256" key="6">
    <source>
        <dbReference type="ARBA" id="ARBA00023136"/>
    </source>
</evidence>
<keyword evidence="3" id="KW-0677">Repeat</keyword>
<evidence type="ECO:0000256" key="1">
    <source>
        <dbReference type="ARBA" id="ARBA00004167"/>
    </source>
</evidence>
<protein>
    <submittedName>
        <fullName evidence="14">Cadherin-86C</fullName>
    </submittedName>
</protein>
<evidence type="ECO:0000256" key="11">
    <source>
        <dbReference type="SAM" id="SignalP"/>
    </source>
</evidence>
<feature type="transmembrane region" description="Helical" evidence="10">
    <location>
        <begin position="876"/>
        <end position="900"/>
    </location>
</feature>
<evidence type="ECO:0000259" key="12">
    <source>
        <dbReference type="PROSITE" id="PS50268"/>
    </source>
</evidence>
<proteinExistence type="predicted"/>
<sequence length="1317" mass="146961">MSAALGTLALITAQIILSHGLAPNIDYSHNMRILRLPKSTPIGTIVYRLKGSDSHTTTLKFGARNQEGRELLDFQSVNLNEADVILKQPLKRENYTITLFVTDGKETTSIDASIVVTNGTLSNPFVDTPSVMKVPENTSLNTTVGYIRARDNPSSYLPVVFEVRGSSKFWMKYIFGPRGVSAGALQLKEALDYERKNVYYIHVAALNTFTDQEVDTRNIVILALCIVVEDVPDTSPYFIGIPPLIPVNANTLANTVIHRLLAVDGDFGAPRNLSFIADPHNDWMTFFRIDPHTGEVVTLRDARELVERSCGTPVAILNVTVREIESTSEYPALESSAEFGIAIVSEEDRPPEFMAGPRILGQIAELSPTNSAVKWNPGYSNKVSDRDSGINSTFKLDLEDDALEAFEVVPRHVIRETEFALVVKDASKLRFDPHKDPHLTMKILATETEAATPLSAWIEVIVELLDVNDHFPQFTQETYIAYVREDALPGSHVITVNATDEDSGLYGKVRYMALLGPMASSFSLDPYSGRITLVSTRGIDREKVPEYLLAVDARDEDGNGHKALAQLRIIIEDANDNAPVFLQPRYDAVLNSDRSNFTQPLIVKAIDADAPGPNSNVTYEIIAGNFEDKFSLDSHQGFLILKDALSPISKTLKMTIRAHDSGIPIQSSTVPVYIHSQDYLSRGVSVVVPRSSFEVQSQKSKYERGLSDLFGAQVTIQNVGIYNDSTPNSSVVDAQATYDHRRIDLNEALWFFKILSEDTLSGKTEGSTGSGGHGAAGRDPTGTLPPRRPDPATQAEDRESSKEPERQVTSSTSTTTTTTTTTTKRETEAIPESTSTKPPKDPARENNGAISQQDSFDGREKKEEPVIMRVGVDERIVWILLVCFLMTFLVLLACLLCCCWRNFFRSSVVKERQELVGPPQHPYGDVLAYNTNSLQRDQAKDTSILIDPDPDRRSNLNNTMDRSYRSTLNRQTRNEVREIPLYEESGDDEGDEDADAMNRHRYILKELRRQRGQKKSRAEQDVRKLGSYVLIKKLLPDGRYRDREDSLSDLASTFSSNFVPRRRQRRVKPADERRNSADDDSYQERRMAPKKTEILYIKTPPPIPKRETGSLDSFDASIPANDDFDEELNQRINQKNAATEADRRKESSRATTVVRNQKSAQSGTSENDPKSVSFEDSQEQQTTQLNSVNAKLRVANSAPMTSTPLKPAGQRKVNSTRATGNIERNNDDRQNHIEDLDKMTVTSDAASESTRGFRFSRNFDVGRQRTEISEDDSDSGIGGGPIMTLRNPHFKKKSVFTIAFDDVRRTEPLRTGHRYSP</sequence>
<dbReference type="CDD" id="cd11304">
    <property type="entry name" value="Cadherin_repeat"/>
    <property type="match status" value="5"/>
</dbReference>
<dbReference type="PRINTS" id="PR00205">
    <property type="entry name" value="CADHERIN"/>
</dbReference>
<dbReference type="PANTHER" id="PTHR24028">
    <property type="entry name" value="CADHERIN-87A"/>
    <property type="match status" value="1"/>
</dbReference>
<dbReference type="SUPFAM" id="SSF49313">
    <property type="entry name" value="Cadherin-like"/>
    <property type="match status" value="4"/>
</dbReference>
<dbReference type="Proteomes" id="UP000694867">
    <property type="component" value="Unplaced"/>
</dbReference>
<feature type="compositionally biased region" description="Basic and acidic residues" evidence="9">
    <location>
        <begin position="1068"/>
        <end position="1093"/>
    </location>
</feature>
<keyword evidence="5 10" id="KW-1133">Transmembrane helix</keyword>
<keyword evidence="6 10" id="KW-0472">Membrane</keyword>